<evidence type="ECO:0000313" key="2">
    <source>
        <dbReference type="EMBL" id="CRY95749.1"/>
    </source>
</evidence>
<evidence type="ECO:0000256" key="1">
    <source>
        <dbReference type="SAM" id="MobiDB-lite"/>
    </source>
</evidence>
<dbReference type="AlphaFoldDB" id="A0A0H5Q2W1"/>
<geneLocation type="plasmid" evidence="2">
    <name>pRGFK0761</name>
</geneLocation>
<name>A0A0H5Q2W1_9ZZZZ</name>
<feature type="region of interest" description="Disordered" evidence="1">
    <location>
        <begin position="1"/>
        <end position="20"/>
    </location>
</feature>
<accession>A0A0H5Q2W1</accession>
<reference evidence="2" key="2">
    <citation type="submission" date="2015-07" db="EMBL/GenBank/DDBJ databases">
        <title>Plasmids, circular viruses and viroids from rat gut.</title>
        <authorList>
            <person name="Jorgensen T.J."/>
            <person name="Hansen M.A."/>
            <person name="Xu Z."/>
            <person name="Tabak M.A."/>
            <person name="Sorensen S.J."/>
            <person name="Hansen L.H."/>
        </authorList>
    </citation>
    <scope>NUCLEOTIDE SEQUENCE</scope>
    <source>
        <plasmid evidence="2">pRGFK0761</plasmid>
    </source>
</reference>
<reference evidence="2" key="1">
    <citation type="submission" date="2015-06" db="EMBL/GenBank/DDBJ databases">
        <authorList>
            <person name="Joergensen T."/>
        </authorList>
    </citation>
    <scope>NUCLEOTIDE SEQUENCE</scope>
    <source>
        <plasmid evidence="2">pRGFK0761</plasmid>
    </source>
</reference>
<dbReference type="EMBL" id="LN853370">
    <property type="protein sequence ID" value="CRY95749.1"/>
    <property type="molecule type" value="Genomic_DNA"/>
</dbReference>
<sequence>MSSINEEPNSNTTDLDSSNEGRGVFSVARSNTAPPFEKQKSILNEMAEFVEIFVVFPQMFSVLSWWNNRCHTLVNSFEDDGICIIAPICQKIFRLESLNQLRCNCAIRCGTRSDKESHRHTMRIHGQMYLGVEPPFVRPIA</sequence>
<protein>
    <submittedName>
        <fullName evidence="2">Uncharacterized protein</fullName>
    </submittedName>
</protein>
<proteinExistence type="predicted"/>
<keyword evidence="2" id="KW-0614">Plasmid</keyword>
<organism evidence="2">
    <name type="scientific">uncultured prokaryote</name>
    <dbReference type="NCBI Taxonomy" id="198431"/>
    <lineage>
        <taxon>unclassified sequences</taxon>
        <taxon>environmental samples</taxon>
    </lineage>
</organism>